<dbReference type="Pfam" id="PF13426">
    <property type="entry name" value="PAS_9"/>
    <property type="match status" value="1"/>
</dbReference>
<protein>
    <submittedName>
        <fullName evidence="7">PAS domain-containing protein</fullName>
    </submittedName>
</protein>
<reference evidence="7" key="1">
    <citation type="journal article" date="2020" name="mSystems">
        <title>Genome- and Community-Level Interaction Insights into Carbon Utilization and Element Cycling Functions of Hydrothermarchaeota in Hydrothermal Sediment.</title>
        <authorList>
            <person name="Zhou Z."/>
            <person name="Liu Y."/>
            <person name="Xu W."/>
            <person name="Pan J."/>
            <person name="Luo Z.H."/>
            <person name="Li M."/>
        </authorList>
    </citation>
    <scope>NUCLEOTIDE SEQUENCE [LARGE SCALE GENOMIC DNA]</scope>
    <source>
        <strain evidence="7">SpSt-853</strain>
    </source>
</reference>
<dbReference type="CDD" id="cd00130">
    <property type="entry name" value="PAS"/>
    <property type="match status" value="1"/>
</dbReference>
<evidence type="ECO:0000313" key="7">
    <source>
        <dbReference type="EMBL" id="HGZ11777.1"/>
    </source>
</evidence>
<evidence type="ECO:0000259" key="6">
    <source>
        <dbReference type="PROSITE" id="PS50112"/>
    </source>
</evidence>
<sequence length="479" mass="54758">MTPLTQLLSEKSSVNSGDLPPFLKFMGFHFGDVLDSFPEGVFLINTRWQISYFNQTAEEITGYKREEVLGRFCWDIFRADLCHQECPMRISMSTGEVLLDREVEITTKTGLKKLILINTAQLRKGDHRILGGIETFHELACPEMESSRLEQHVFADIVGVSPRMQEILKSLPLIASSDSNVLIQGESGTGKELVAKAIHQHSPRAKGPFVAVNCSAIPETLIESELFGHERGAFTGAVASRPGRFEQARGGTLFLDEIGDLKPELQVKLLRVLEERAFSRVGGNRKIPLEARIIAATNVDLHEAMRQGKFRDDLYYRLFTVPIYLPPLRQKREDIPILVKYFLEKLNRKFNKKIRGVDPKVMKLFCRHPWPGNVRELQHVLEYCFVFAKGPIITQRHLPRLESAWLGRELEIPLKTAWPNAAEPMTPLQVLERQTIITALEMAQGSKQEAARMLKISRSKLWRKMKIYQINEKDFKKRD</sequence>
<dbReference type="Pfam" id="PF02954">
    <property type="entry name" value="HTH_8"/>
    <property type="match status" value="1"/>
</dbReference>
<dbReference type="SUPFAM" id="SSF46689">
    <property type="entry name" value="Homeodomain-like"/>
    <property type="match status" value="1"/>
</dbReference>
<dbReference type="Gene3D" id="3.30.450.20">
    <property type="entry name" value="PAS domain"/>
    <property type="match status" value="1"/>
</dbReference>
<feature type="domain" description="Sigma-54 factor interaction" evidence="5">
    <location>
        <begin position="157"/>
        <end position="386"/>
    </location>
</feature>
<keyword evidence="1" id="KW-0547">Nucleotide-binding</keyword>
<dbReference type="CDD" id="cd00009">
    <property type="entry name" value="AAA"/>
    <property type="match status" value="1"/>
</dbReference>
<accession>A0A7C5EM44</accession>
<feature type="domain" description="PAS" evidence="6">
    <location>
        <begin position="33"/>
        <end position="71"/>
    </location>
</feature>
<dbReference type="PROSITE" id="PS00675">
    <property type="entry name" value="SIGMA54_INTERACT_1"/>
    <property type="match status" value="1"/>
</dbReference>
<evidence type="ECO:0000256" key="2">
    <source>
        <dbReference type="ARBA" id="ARBA00022840"/>
    </source>
</evidence>
<keyword evidence="4" id="KW-0804">Transcription</keyword>
<evidence type="ECO:0000259" key="5">
    <source>
        <dbReference type="PROSITE" id="PS50045"/>
    </source>
</evidence>
<keyword evidence="2" id="KW-0067">ATP-binding</keyword>
<dbReference type="SMART" id="SM00091">
    <property type="entry name" value="PAS"/>
    <property type="match status" value="1"/>
</dbReference>
<dbReference type="PANTHER" id="PTHR32071">
    <property type="entry name" value="TRANSCRIPTIONAL REGULATORY PROTEIN"/>
    <property type="match status" value="1"/>
</dbReference>
<dbReference type="PROSITE" id="PS50112">
    <property type="entry name" value="PAS"/>
    <property type="match status" value="1"/>
</dbReference>
<dbReference type="FunFam" id="3.40.50.300:FF:000006">
    <property type="entry name" value="DNA-binding transcriptional regulator NtrC"/>
    <property type="match status" value="1"/>
</dbReference>
<dbReference type="InterPro" id="IPR003593">
    <property type="entry name" value="AAA+_ATPase"/>
</dbReference>
<dbReference type="PROSITE" id="PS00688">
    <property type="entry name" value="SIGMA54_INTERACT_3"/>
    <property type="match status" value="1"/>
</dbReference>
<dbReference type="SUPFAM" id="SSF55785">
    <property type="entry name" value="PYP-like sensor domain (PAS domain)"/>
    <property type="match status" value="1"/>
</dbReference>
<dbReference type="GO" id="GO:0006355">
    <property type="term" value="P:regulation of DNA-templated transcription"/>
    <property type="evidence" value="ECO:0007669"/>
    <property type="project" value="InterPro"/>
</dbReference>
<name>A0A7C5EM44_9BACT</name>
<dbReference type="InterPro" id="IPR000014">
    <property type="entry name" value="PAS"/>
</dbReference>
<dbReference type="Gene3D" id="1.10.8.60">
    <property type="match status" value="1"/>
</dbReference>
<dbReference type="PRINTS" id="PR01590">
    <property type="entry name" value="HTHFIS"/>
</dbReference>
<dbReference type="PANTHER" id="PTHR32071:SF113">
    <property type="entry name" value="ALGINATE BIOSYNTHESIS TRANSCRIPTIONAL REGULATORY PROTEIN ALGB"/>
    <property type="match status" value="1"/>
</dbReference>
<evidence type="ECO:0000256" key="3">
    <source>
        <dbReference type="ARBA" id="ARBA00023015"/>
    </source>
</evidence>
<dbReference type="InterPro" id="IPR058031">
    <property type="entry name" value="AAA_lid_NorR"/>
</dbReference>
<organism evidence="7">
    <name type="scientific">Desulfobacca acetoxidans</name>
    <dbReference type="NCBI Taxonomy" id="60893"/>
    <lineage>
        <taxon>Bacteria</taxon>
        <taxon>Pseudomonadati</taxon>
        <taxon>Thermodesulfobacteriota</taxon>
        <taxon>Desulfobaccia</taxon>
        <taxon>Desulfobaccales</taxon>
        <taxon>Desulfobaccaceae</taxon>
        <taxon>Desulfobacca</taxon>
    </lineage>
</organism>
<dbReference type="InterPro" id="IPR035965">
    <property type="entry name" value="PAS-like_dom_sf"/>
</dbReference>
<dbReference type="InterPro" id="IPR009057">
    <property type="entry name" value="Homeodomain-like_sf"/>
</dbReference>
<evidence type="ECO:0000256" key="4">
    <source>
        <dbReference type="ARBA" id="ARBA00023163"/>
    </source>
</evidence>
<dbReference type="Pfam" id="PF25601">
    <property type="entry name" value="AAA_lid_14"/>
    <property type="match status" value="1"/>
</dbReference>
<evidence type="ECO:0000256" key="1">
    <source>
        <dbReference type="ARBA" id="ARBA00022741"/>
    </source>
</evidence>
<dbReference type="PROSITE" id="PS50045">
    <property type="entry name" value="SIGMA54_INTERACT_4"/>
    <property type="match status" value="1"/>
</dbReference>
<gene>
    <name evidence="7" type="ORF">ENW48_06120</name>
</gene>
<dbReference type="SUPFAM" id="SSF52540">
    <property type="entry name" value="P-loop containing nucleoside triphosphate hydrolases"/>
    <property type="match status" value="1"/>
</dbReference>
<dbReference type="InterPro" id="IPR025662">
    <property type="entry name" value="Sigma_54_int_dom_ATP-bd_1"/>
</dbReference>
<dbReference type="Pfam" id="PF00158">
    <property type="entry name" value="Sigma54_activat"/>
    <property type="match status" value="1"/>
</dbReference>
<comment type="caution">
    <text evidence="7">The sequence shown here is derived from an EMBL/GenBank/DDBJ whole genome shotgun (WGS) entry which is preliminary data.</text>
</comment>
<dbReference type="GO" id="GO:0005524">
    <property type="term" value="F:ATP binding"/>
    <property type="evidence" value="ECO:0007669"/>
    <property type="project" value="UniProtKB-KW"/>
</dbReference>
<proteinExistence type="predicted"/>
<dbReference type="SMART" id="SM00382">
    <property type="entry name" value="AAA"/>
    <property type="match status" value="1"/>
</dbReference>
<dbReference type="InterPro" id="IPR025944">
    <property type="entry name" value="Sigma_54_int_dom_CS"/>
</dbReference>
<dbReference type="Gene3D" id="3.40.50.300">
    <property type="entry name" value="P-loop containing nucleotide triphosphate hydrolases"/>
    <property type="match status" value="1"/>
</dbReference>
<keyword evidence="3" id="KW-0805">Transcription regulation</keyword>
<dbReference type="InterPro" id="IPR002197">
    <property type="entry name" value="HTH_Fis"/>
</dbReference>
<dbReference type="NCBIfam" id="TIGR00229">
    <property type="entry name" value="sensory_box"/>
    <property type="match status" value="1"/>
</dbReference>
<dbReference type="InterPro" id="IPR027417">
    <property type="entry name" value="P-loop_NTPase"/>
</dbReference>
<dbReference type="AlphaFoldDB" id="A0A7C5EM44"/>
<dbReference type="EMBL" id="DTKJ01000042">
    <property type="protein sequence ID" value="HGZ11777.1"/>
    <property type="molecule type" value="Genomic_DNA"/>
</dbReference>
<dbReference type="InterPro" id="IPR002078">
    <property type="entry name" value="Sigma_54_int"/>
</dbReference>
<dbReference type="Gene3D" id="1.10.10.60">
    <property type="entry name" value="Homeodomain-like"/>
    <property type="match status" value="1"/>
</dbReference>
<dbReference type="GO" id="GO:0043565">
    <property type="term" value="F:sequence-specific DNA binding"/>
    <property type="evidence" value="ECO:0007669"/>
    <property type="project" value="InterPro"/>
</dbReference>